<dbReference type="Pfam" id="PF00111">
    <property type="entry name" value="Fer2"/>
    <property type="match status" value="1"/>
</dbReference>
<organism evidence="2 3">
    <name type="scientific">Hydrogenophaga aromaticivorans</name>
    <dbReference type="NCBI Taxonomy" id="2610898"/>
    <lineage>
        <taxon>Bacteria</taxon>
        <taxon>Pseudomonadati</taxon>
        <taxon>Pseudomonadota</taxon>
        <taxon>Betaproteobacteria</taxon>
        <taxon>Burkholderiales</taxon>
        <taxon>Comamonadaceae</taxon>
        <taxon>Hydrogenophaga</taxon>
    </lineage>
</organism>
<dbReference type="InterPro" id="IPR001041">
    <property type="entry name" value="2Fe-2S_ferredoxin-type"/>
</dbReference>
<dbReference type="InterPro" id="IPR036010">
    <property type="entry name" value="2Fe-2S_ferredoxin-like_sf"/>
</dbReference>
<dbReference type="PROSITE" id="PS51085">
    <property type="entry name" value="2FE2S_FER_2"/>
    <property type="match status" value="1"/>
</dbReference>
<dbReference type="AlphaFoldDB" id="A0A7Y8H0U3"/>
<dbReference type="GO" id="GO:0051537">
    <property type="term" value="F:2 iron, 2 sulfur cluster binding"/>
    <property type="evidence" value="ECO:0007669"/>
    <property type="project" value="InterPro"/>
</dbReference>
<dbReference type="SUPFAM" id="SSF54292">
    <property type="entry name" value="2Fe-2S ferredoxin-like"/>
    <property type="match status" value="1"/>
</dbReference>
<comment type="caution">
    <text evidence="2">The sequence shown here is derived from an EMBL/GenBank/DDBJ whole genome shotgun (WGS) entry which is preliminary data.</text>
</comment>
<dbReference type="InterPro" id="IPR006058">
    <property type="entry name" value="2Fe2S_fd_BS"/>
</dbReference>
<reference evidence="2 3" key="1">
    <citation type="submission" date="2019-09" db="EMBL/GenBank/DDBJ databases">
        <title>Hydrogenophaga aromatica sp. nov., isolated from a para-xylene-degrading enrichment culture.</title>
        <authorList>
            <person name="Tancsics A."/>
            <person name="Banerjee S."/>
        </authorList>
    </citation>
    <scope>NUCLEOTIDE SEQUENCE [LARGE SCALE GENOMIC DNA]</scope>
    <source>
        <strain evidence="2 3">D2P1</strain>
    </source>
</reference>
<evidence type="ECO:0000313" key="2">
    <source>
        <dbReference type="EMBL" id="NWF47784.1"/>
    </source>
</evidence>
<gene>
    <name evidence="2" type="ORF">F3K02_21380</name>
</gene>
<proteinExistence type="predicted"/>
<feature type="domain" description="2Fe-2S ferredoxin-type" evidence="1">
    <location>
        <begin position="2"/>
        <end position="94"/>
    </location>
</feature>
<dbReference type="InterPro" id="IPR012675">
    <property type="entry name" value="Beta-grasp_dom_sf"/>
</dbReference>
<dbReference type="CDD" id="cd00207">
    <property type="entry name" value="fer2"/>
    <property type="match status" value="1"/>
</dbReference>
<sequence>MRSIHVEQTGETYLCSEVETLLEGMTRLGKRGIPVGCVNGGCGVCKISIRSGRVRKVGAMSRAHVSVEEEAKGVCLACRVAPLEDVAVEVVGKMTKAFTLASVVGASS</sequence>
<protein>
    <submittedName>
        <fullName evidence="2">2Fe-2S iron-sulfur cluster binding domain-containing protein</fullName>
    </submittedName>
</protein>
<dbReference type="Gene3D" id="3.10.20.30">
    <property type="match status" value="1"/>
</dbReference>
<keyword evidence="3" id="KW-1185">Reference proteome</keyword>
<evidence type="ECO:0000313" key="3">
    <source>
        <dbReference type="Proteomes" id="UP000545507"/>
    </source>
</evidence>
<dbReference type="Proteomes" id="UP000545507">
    <property type="component" value="Unassembled WGS sequence"/>
</dbReference>
<evidence type="ECO:0000259" key="1">
    <source>
        <dbReference type="PROSITE" id="PS51085"/>
    </source>
</evidence>
<name>A0A7Y8H0U3_9BURK</name>
<accession>A0A7Y8H0U3</accession>
<dbReference type="EMBL" id="VYGV01000023">
    <property type="protein sequence ID" value="NWF47784.1"/>
    <property type="molecule type" value="Genomic_DNA"/>
</dbReference>
<dbReference type="RefSeq" id="WP_177137801.1">
    <property type="nucleotide sequence ID" value="NZ_VYGV01000023.1"/>
</dbReference>
<dbReference type="PROSITE" id="PS00197">
    <property type="entry name" value="2FE2S_FER_1"/>
    <property type="match status" value="1"/>
</dbReference>